<dbReference type="Gene3D" id="3.40.50.150">
    <property type="entry name" value="Vaccinia Virus protein VP39"/>
    <property type="match status" value="1"/>
</dbReference>
<keyword evidence="1 2" id="KW-0808">Transferase</keyword>
<feature type="binding site" evidence="1">
    <location>
        <begin position="149"/>
        <end position="150"/>
    </location>
    <ligand>
        <name>S-adenosyl-L-methionine</name>
        <dbReference type="ChEBI" id="CHEBI:59789"/>
    </ligand>
</feature>
<keyword evidence="1" id="KW-0694">RNA-binding</keyword>
<dbReference type="EMBL" id="JBHTBR010000002">
    <property type="protein sequence ID" value="MFC7291341.1"/>
    <property type="molecule type" value="Genomic_DNA"/>
</dbReference>
<name>A0ABW2IKB5_9PROT</name>
<feature type="binding site" evidence="1">
    <location>
        <position position="106"/>
    </location>
    <ligand>
        <name>S-adenosyl-L-methionine</name>
        <dbReference type="ChEBI" id="CHEBI:59789"/>
    </ligand>
</feature>
<gene>
    <name evidence="1" type="primary">rlmJ</name>
    <name evidence="2" type="ORF">ACFQS8_06910</name>
</gene>
<proteinExistence type="inferred from homology"/>
<dbReference type="InterPro" id="IPR029063">
    <property type="entry name" value="SAM-dependent_MTases_sf"/>
</dbReference>
<keyword evidence="1" id="KW-0698">rRNA processing</keyword>
<dbReference type="Pfam" id="PF04378">
    <property type="entry name" value="RsmJ"/>
    <property type="match status" value="1"/>
</dbReference>
<dbReference type="EC" id="2.1.1.266" evidence="1"/>
<comment type="caution">
    <text evidence="2">The sequence shown here is derived from an EMBL/GenBank/DDBJ whole genome shotgun (WGS) entry which is preliminary data.</text>
</comment>
<reference evidence="3" key="1">
    <citation type="journal article" date="2019" name="Int. J. Syst. Evol. Microbiol.">
        <title>The Global Catalogue of Microorganisms (GCM) 10K type strain sequencing project: providing services to taxonomists for standard genome sequencing and annotation.</title>
        <authorList>
            <consortium name="The Broad Institute Genomics Platform"/>
            <consortium name="The Broad Institute Genome Sequencing Center for Infectious Disease"/>
            <person name="Wu L."/>
            <person name="Ma J."/>
        </authorList>
    </citation>
    <scope>NUCLEOTIDE SEQUENCE [LARGE SCALE GENOMIC DNA]</scope>
    <source>
        <strain evidence="3">CCUG 51308</strain>
    </source>
</reference>
<protein>
    <recommendedName>
        <fullName evidence="1">Ribosomal RNA large subunit methyltransferase J</fullName>
        <ecNumber evidence="1">2.1.1.266</ecNumber>
    </recommendedName>
    <alternativeName>
        <fullName evidence="1">23S rRNA (adenine(2030)-N6)-methyltransferase</fullName>
    </alternativeName>
    <alternativeName>
        <fullName evidence="1">23S rRNA m6A2030 methyltransferase</fullName>
    </alternativeName>
</protein>
<dbReference type="InterPro" id="IPR007473">
    <property type="entry name" value="RlmJ"/>
</dbReference>
<dbReference type="RefSeq" id="WP_382166535.1">
    <property type="nucleotide sequence ID" value="NZ_JBHTBR010000002.1"/>
</dbReference>
<keyword evidence="1 2" id="KW-0489">Methyltransferase</keyword>
<comment type="catalytic activity">
    <reaction evidence="1">
        <text>adenosine(2030) in 23S rRNA + S-adenosyl-L-methionine = N(6)-methyladenosine(2030) in 23S rRNA + S-adenosyl-L-homocysteine + H(+)</text>
        <dbReference type="Rhea" id="RHEA:43736"/>
        <dbReference type="Rhea" id="RHEA-COMP:10668"/>
        <dbReference type="Rhea" id="RHEA-COMP:10669"/>
        <dbReference type="ChEBI" id="CHEBI:15378"/>
        <dbReference type="ChEBI" id="CHEBI:57856"/>
        <dbReference type="ChEBI" id="CHEBI:59789"/>
        <dbReference type="ChEBI" id="CHEBI:74411"/>
        <dbReference type="ChEBI" id="CHEBI:74449"/>
        <dbReference type="EC" id="2.1.1.266"/>
    </reaction>
</comment>
<feature type="site" description="Interaction with substrate rRNA" evidence="1">
    <location>
        <position position="3"/>
    </location>
</feature>
<feature type="binding site" evidence="1">
    <location>
        <position position="170"/>
    </location>
    <ligand>
        <name>S-adenosyl-L-methionine</name>
        <dbReference type="ChEBI" id="CHEBI:59789"/>
    </ligand>
</feature>
<feature type="active site" description="Proton acceptor" evidence="1">
    <location>
        <position position="170"/>
    </location>
</feature>
<comment type="similarity">
    <text evidence="1">Belongs to the RlmJ family.</text>
</comment>
<feature type="binding site" evidence="1">
    <location>
        <position position="41"/>
    </location>
    <ligand>
        <name>S-adenosyl-L-methionine</name>
        <dbReference type="ChEBI" id="CHEBI:59789"/>
    </ligand>
</feature>
<sequence>MNYRHAFHVGNFADILKHLVLTLCIEHLKKKDKPFRYIDTHAGIGRYDLTGDEARRSPEWQEGIGRLWEAHKAGDIPDDVAEILKPFLDAVSEINYDGALEAYPGSPDLAATLMREQDVLRLTELHPQDKETLSDHFFRDKRVKIENRNGYEALKAYMPPPERRGVVLVDPPFEHRDELAHMAKGAMGGISRWPTGTFIFWRPLKDMENTQKFDDGLAEWVLDDMELSADKVLLVDAWVKEIVEPGPLCGAGVVVINPPYGLQDVLLTVLPWLTELLAQGEGAGWRINTPEPDPDFTAMAELDAEEEADASKGFSPDDDDALLELGEDELAALGLKGED</sequence>
<evidence type="ECO:0000256" key="1">
    <source>
        <dbReference type="HAMAP-Rule" id="MF_00934"/>
    </source>
</evidence>
<feature type="binding site" evidence="1">
    <location>
        <position position="124"/>
    </location>
    <ligand>
        <name>S-adenosyl-L-methionine</name>
        <dbReference type="ChEBI" id="CHEBI:59789"/>
    </ligand>
</feature>
<dbReference type="GO" id="GO:0036307">
    <property type="term" value="F:23S rRNA (adenine(2030)-N(6))-methyltransferase activity"/>
    <property type="evidence" value="ECO:0007669"/>
    <property type="project" value="UniProtKB-EC"/>
</dbReference>
<keyword evidence="3" id="KW-1185">Reference proteome</keyword>
<keyword evidence="1" id="KW-0949">S-adenosyl-L-methionine</keyword>
<accession>A0ABW2IKB5</accession>
<dbReference type="PANTHER" id="PTHR37426">
    <property type="entry name" value="RIBOSOMAL RNA LARGE SUBUNIT METHYLTRANSFERASE J"/>
    <property type="match status" value="1"/>
</dbReference>
<feature type="binding site" evidence="1">
    <location>
        <position position="18"/>
    </location>
    <ligand>
        <name>S-adenosyl-L-methionine</name>
        <dbReference type="ChEBI" id="CHEBI:59789"/>
    </ligand>
</feature>
<dbReference type="Proteomes" id="UP001596492">
    <property type="component" value="Unassembled WGS sequence"/>
</dbReference>
<comment type="function">
    <text evidence="1">Specifically methylates the adenine in position 2030 of 23S rRNA.</text>
</comment>
<evidence type="ECO:0000313" key="3">
    <source>
        <dbReference type="Proteomes" id="UP001596492"/>
    </source>
</evidence>
<comment type="subunit">
    <text evidence="1">Monomer.</text>
</comment>
<evidence type="ECO:0000313" key="2">
    <source>
        <dbReference type="EMBL" id="MFC7291341.1"/>
    </source>
</evidence>
<dbReference type="PANTHER" id="PTHR37426:SF1">
    <property type="entry name" value="RIBOSOMAL RNA LARGE SUBUNIT METHYLTRANSFERASE J"/>
    <property type="match status" value="1"/>
</dbReference>
<dbReference type="HAMAP" id="MF_00934">
    <property type="entry name" value="23SrRNA_methyltr_J"/>
    <property type="match status" value="1"/>
</dbReference>
<dbReference type="SUPFAM" id="SSF53335">
    <property type="entry name" value="S-adenosyl-L-methionine-dependent methyltransferases"/>
    <property type="match status" value="1"/>
</dbReference>
<organism evidence="2 3">
    <name type="scientific">Hirschia litorea</name>
    <dbReference type="NCBI Taxonomy" id="1199156"/>
    <lineage>
        <taxon>Bacteria</taxon>
        <taxon>Pseudomonadati</taxon>
        <taxon>Pseudomonadota</taxon>
        <taxon>Alphaproteobacteria</taxon>
        <taxon>Hyphomonadales</taxon>
        <taxon>Hyphomonadaceae</taxon>
        <taxon>Hirschia</taxon>
    </lineage>
</organism>